<proteinExistence type="predicted"/>
<dbReference type="InterPro" id="IPR008995">
    <property type="entry name" value="Mo/tungstate-bd_C_term_dom"/>
</dbReference>
<feature type="domain" description="ABC transporter" evidence="4">
    <location>
        <begin position="11"/>
        <end position="241"/>
    </location>
</feature>
<keyword evidence="2" id="KW-0547">Nucleotide-binding</keyword>
<dbReference type="InterPro" id="IPR027417">
    <property type="entry name" value="P-loop_NTPase"/>
</dbReference>
<dbReference type="SUPFAM" id="SSF52540">
    <property type="entry name" value="P-loop containing nucleoside triphosphate hydrolases"/>
    <property type="match status" value="1"/>
</dbReference>
<dbReference type="RefSeq" id="WP_219759154.1">
    <property type="nucleotide sequence ID" value="NZ_JAHXRS010000006.1"/>
</dbReference>
<dbReference type="InterPro" id="IPR003439">
    <property type="entry name" value="ABC_transporter-like_ATP-bd"/>
</dbReference>
<dbReference type="Pfam" id="PF08402">
    <property type="entry name" value="TOBE_2"/>
    <property type="match status" value="1"/>
</dbReference>
<comment type="caution">
    <text evidence="5">The sequence shown here is derived from an EMBL/GenBank/DDBJ whole genome shotgun (WGS) entry which is preliminary data.</text>
</comment>
<evidence type="ECO:0000259" key="4">
    <source>
        <dbReference type="PROSITE" id="PS50893"/>
    </source>
</evidence>
<accession>A0ABS6ZWI6</accession>
<evidence type="ECO:0000256" key="1">
    <source>
        <dbReference type="ARBA" id="ARBA00022448"/>
    </source>
</evidence>
<dbReference type="InterPro" id="IPR003593">
    <property type="entry name" value="AAA+_ATPase"/>
</dbReference>
<evidence type="ECO:0000256" key="2">
    <source>
        <dbReference type="ARBA" id="ARBA00022741"/>
    </source>
</evidence>
<dbReference type="PANTHER" id="PTHR42781">
    <property type="entry name" value="SPERMIDINE/PUTRESCINE IMPORT ATP-BINDING PROTEIN POTA"/>
    <property type="match status" value="1"/>
</dbReference>
<evidence type="ECO:0000313" key="5">
    <source>
        <dbReference type="EMBL" id="MBW6394426.1"/>
    </source>
</evidence>
<dbReference type="PROSITE" id="PS00211">
    <property type="entry name" value="ABC_TRANSPORTER_1"/>
    <property type="match status" value="1"/>
</dbReference>
<dbReference type="GO" id="GO:0005524">
    <property type="term" value="F:ATP binding"/>
    <property type="evidence" value="ECO:0007669"/>
    <property type="project" value="UniProtKB-KW"/>
</dbReference>
<protein>
    <submittedName>
        <fullName evidence="5">ABC transporter ATP-binding protein</fullName>
    </submittedName>
</protein>
<dbReference type="InterPro" id="IPR050093">
    <property type="entry name" value="ABC_SmlMolc_Importer"/>
</dbReference>
<dbReference type="EMBL" id="JAHXRS010000006">
    <property type="protein sequence ID" value="MBW6394426.1"/>
    <property type="molecule type" value="Genomic_DNA"/>
</dbReference>
<keyword evidence="6" id="KW-1185">Reference proteome</keyword>
<dbReference type="Pfam" id="PF00005">
    <property type="entry name" value="ABC_tran"/>
    <property type="match status" value="1"/>
</dbReference>
<organism evidence="5 6">
    <name type="scientific">Thermus brevis</name>
    <dbReference type="NCBI Taxonomy" id="2862456"/>
    <lineage>
        <taxon>Bacteria</taxon>
        <taxon>Thermotogati</taxon>
        <taxon>Deinococcota</taxon>
        <taxon>Deinococci</taxon>
        <taxon>Thermales</taxon>
        <taxon>Thermaceae</taxon>
        <taxon>Thermus</taxon>
    </lineage>
</organism>
<dbReference type="SUPFAM" id="SSF50331">
    <property type="entry name" value="MOP-like"/>
    <property type="match status" value="1"/>
</dbReference>
<dbReference type="Gene3D" id="3.40.50.300">
    <property type="entry name" value="P-loop containing nucleotide triphosphate hydrolases"/>
    <property type="match status" value="1"/>
</dbReference>
<reference evidence="5 6" key="1">
    <citation type="submission" date="2021-07" db="EMBL/GenBank/DDBJ databases">
        <title>Thermus aquaticus gen. n. and sp. n., a nonsporulating extreme thermophile.</title>
        <authorList>
            <person name="Hu C.-J."/>
            <person name="Li W.-J."/>
            <person name="Xian W.-D."/>
        </authorList>
    </citation>
    <scope>NUCLEOTIDE SEQUENCE [LARGE SCALE GENOMIC DNA]</scope>
    <source>
        <strain evidence="5 6">SYSU G05001</strain>
    </source>
</reference>
<keyword evidence="1" id="KW-0813">Transport</keyword>
<dbReference type="Proteomes" id="UP000724268">
    <property type="component" value="Unassembled WGS sequence"/>
</dbReference>
<dbReference type="PROSITE" id="PS50893">
    <property type="entry name" value="ABC_TRANSPORTER_2"/>
    <property type="match status" value="1"/>
</dbReference>
<sequence>MTEVLEKVEGLLLQGLRKRFGELEVLKGISLEVKKGEFFTLLGPSGCGKTTLLRLVGGFEVPDAGRIVLSGRDLTGLPAHRRPVNTVFQNYALFPHLTVYENVAFGLRSRRFPEAMIRSKVEYALGLLHLESLVHRYPHQLSGGQKQRVALARALVNEPEVLLLDEPMSALDAKLRAEVQVELRNLQRRLGATFILVTHDQEEAMAVSDRIGVMEGGVLLQVGTPDEVYERPRTRFVAEFLGVANLIPARKVRKGAETPLGVFPVKVPWNEGFLVLRPERVEIYEVPVPGSLSARVRQVIYRGAYLEAFLEALGQVPLHARTSLRLEVGQEVFVRLPLEGLVVLDG</sequence>
<dbReference type="SMART" id="SM00382">
    <property type="entry name" value="AAA"/>
    <property type="match status" value="1"/>
</dbReference>
<keyword evidence="3 5" id="KW-0067">ATP-binding</keyword>
<name>A0ABS6ZWI6_9DEIN</name>
<gene>
    <name evidence="5" type="ORF">KZX47_04550</name>
</gene>
<evidence type="ECO:0000256" key="3">
    <source>
        <dbReference type="ARBA" id="ARBA00022840"/>
    </source>
</evidence>
<dbReference type="PANTHER" id="PTHR42781:SF4">
    <property type="entry name" value="SPERMIDINE_PUTRESCINE IMPORT ATP-BINDING PROTEIN POTA"/>
    <property type="match status" value="1"/>
</dbReference>
<dbReference type="InterPro" id="IPR013611">
    <property type="entry name" value="Transp-assoc_OB_typ2"/>
</dbReference>
<dbReference type="InterPro" id="IPR017871">
    <property type="entry name" value="ABC_transporter-like_CS"/>
</dbReference>
<evidence type="ECO:0000313" key="6">
    <source>
        <dbReference type="Proteomes" id="UP000724268"/>
    </source>
</evidence>